<organism evidence="4 5">
    <name type="scientific">Sistotremastrum niveocremeum HHB9708</name>
    <dbReference type="NCBI Taxonomy" id="1314777"/>
    <lineage>
        <taxon>Eukaryota</taxon>
        <taxon>Fungi</taxon>
        <taxon>Dikarya</taxon>
        <taxon>Basidiomycota</taxon>
        <taxon>Agaricomycotina</taxon>
        <taxon>Agaricomycetes</taxon>
        <taxon>Sistotremastrales</taxon>
        <taxon>Sistotremastraceae</taxon>
        <taxon>Sertulicium</taxon>
        <taxon>Sertulicium niveocremeum</taxon>
    </lineage>
</organism>
<dbReference type="PANTHER" id="PTHR19879:SF9">
    <property type="entry name" value="TRANSCRIPTION INITIATION FACTOR TFIID SUBUNIT 5"/>
    <property type="match status" value="1"/>
</dbReference>
<dbReference type="InterPro" id="IPR001680">
    <property type="entry name" value="WD40_rpt"/>
</dbReference>
<dbReference type="InterPro" id="IPR036322">
    <property type="entry name" value="WD40_repeat_dom_sf"/>
</dbReference>
<feature type="non-terminal residue" evidence="4">
    <location>
        <position position="203"/>
    </location>
</feature>
<evidence type="ECO:0000256" key="2">
    <source>
        <dbReference type="ARBA" id="ARBA00022737"/>
    </source>
</evidence>
<evidence type="ECO:0000256" key="3">
    <source>
        <dbReference type="PROSITE-ProRule" id="PRU00221"/>
    </source>
</evidence>
<protein>
    <submittedName>
        <fullName evidence="4">WD40 repeat-like protein</fullName>
    </submittedName>
</protein>
<dbReference type="SUPFAM" id="SSF50978">
    <property type="entry name" value="WD40 repeat-like"/>
    <property type="match status" value="1"/>
</dbReference>
<sequence>SHANDIMDSSFNPNGTLVASSSWDHTVQVRNGATGDLIHEFTEAEGKNWGLQFSPDGSLLACGSSDRTLRIWDVSSGQPVHSFPDFRGIVKASSFSENGRYLAGGASTGQLRTMNIWDVTTGRLIYELKVLTTWITSVSFSKDNRYLALGTEGGQVIIFDMTTGLEAQRWETDDRSPGNFIVTPDATQVISLDADGVLRVWDL</sequence>
<dbReference type="PROSITE" id="PS50294">
    <property type="entry name" value="WD_REPEATS_REGION"/>
    <property type="match status" value="1"/>
</dbReference>
<proteinExistence type="predicted"/>
<dbReference type="Proteomes" id="UP000076722">
    <property type="component" value="Unassembled WGS sequence"/>
</dbReference>
<name>A0A164N558_9AGAM</name>
<reference evidence="4 5" key="1">
    <citation type="journal article" date="2016" name="Mol. Biol. Evol.">
        <title>Comparative Genomics of Early-Diverging Mushroom-Forming Fungi Provides Insights into the Origins of Lignocellulose Decay Capabilities.</title>
        <authorList>
            <person name="Nagy L.G."/>
            <person name="Riley R."/>
            <person name="Tritt A."/>
            <person name="Adam C."/>
            <person name="Daum C."/>
            <person name="Floudas D."/>
            <person name="Sun H."/>
            <person name="Yadav J.S."/>
            <person name="Pangilinan J."/>
            <person name="Larsson K.H."/>
            <person name="Matsuura K."/>
            <person name="Barry K."/>
            <person name="Labutti K."/>
            <person name="Kuo R."/>
            <person name="Ohm R.A."/>
            <person name="Bhattacharya S.S."/>
            <person name="Shirouzu T."/>
            <person name="Yoshinaga Y."/>
            <person name="Martin F.M."/>
            <person name="Grigoriev I.V."/>
            <person name="Hibbett D.S."/>
        </authorList>
    </citation>
    <scope>NUCLEOTIDE SEQUENCE [LARGE SCALE GENOMIC DNA]</scope>
    <source>
        <strain evidence="4 5">HHB9708</strain>
    </source>
</reference>
<gene>
    <name evidence="4" type="ORF">SISNIDRAFT_392368</name>
</gene>
<accession>A0A164N558</accession>
<evidence type="ECO:0000313" key="4">
    <source>
        <dbReference type="EMBL" id="KZS87365.1"/>
    </source>
</evidence>
<dbReference type="InterPro" id="IPR015943">
    <property type="entry name" value="WD40/YVTN_repeat-like_dom_sf"/>
</dbReference>
<feature type="repeat" description="WD" evidence="3">
    <location>
        <begin position="1"/>
        <end position="40"/>
    </location>
</feature>
<dbReference type="Gene3D" id="2.130.10.10">
    <property type="entry name" value="YVTN repeat-like/Quinoprotein amine dehydrogenase"/>
    <property type="match status" value="2"/>
</dbReference>
<keyword evidence="5" id="KW-1185">Reference proteome</keyword>
<feature type="non-terminal residue" evidence="4">
    <location>
        <position position="1"/>
    </location>
</feature>
<feature type="repeat" description="WD" evidence="3">
    <location>
        <begin position="183"/>
        <end position="203"/>
    </location>
</feature>
<evidence type="ECO:0000256" key="1">
    <source>
        <dbReference type="ARBA" id="ARBA00022574"/>
    </source>
</evidence>
<dbReference type="Pfam" id="PF00400">
    <property type="entry name" value="WD40"/>
    <property type="match status" value="3"/>
</dbReference>
<dbReference type="STRING" id="1314777.A0A164N558"/>
<feature type="repeat" description="WD" evidence="3">
    <location>
        <begin position="51"/>
        <end position="82"/>
    </location>
</feature>
<dbReference type="InterPro" id="IPR019775">
    <property type="entry name" value="WD40_repeat_CS"/>
</dbReference>
<dbReference type="PROSITE" id="PS00678">
    <property type="entry name" value="WD_REPEATS_1"/>
    <property type="match status" value="1"/>
</dbReference>
<keyword evidence="2" id="KW-0677">Repeat</keyword>
<dbReference type="PANTHER" id="PTHR19879">
    <property type="entry name" value="TRANSCRIPTION INITIATION FACTOR TFIID"/>
    <property type="match status" value="1"/>
</dbReference>
<dbReference type="PROSITE" id="PS50082">
    <property type="entry name" value="WD_REPEATS_2"/>
    <property type="match status" value="3"/>
</dbReference>
<dbReference type="SMART" id="SM00320">
    <property type="entry name" value="WD40"/>
    <property type="match status" value="5"/>
</dbReference>
<dbReference type="AlphaFoldDB" id="A0A164N558"/>
<keyword evidence="1 3" id="KW-0853">WD repeat</keyword>
<dbReference type="EMBL" id="KV419451">
    <property type="protein sequence ID" value="KZS87365.1"/>
    <property type="molecule type" value="Genomic_DNA"/>
</dbReference>
<evidence type="ECO:0000313" key="5">
    <source>
        <dbReference type="Proteomes" id="UP000076722"/>
    </source>
</evidence>
<dbReference type="OrthoDB" id="2911645at2759"/>